<dbReference type="InterPro" id="IPR019734">
    <property type="entry name" value="TPR_rpt"/>
</dbReference>
<dbReference type="SMART" id="SM00028">
    <property type="entry name" value="TPR"/>
    <property type="match status" value="3"/>
</dbReference>
<feature type="compositionally biased region" description="Polar residues" evidence="1">
    <location>
        <begin position="31"/>
        <end position="41"/>
    </location>
</feature>
<organism evidence="2 3">
    <name type="scientific">Acacia crassicarpa</name>
    <name type="common">northern wattle</name>
    <dbReference type="NCBI Taxonomy" id="499986"/>
    <lineage>
        <taxon>Eukaryota</taxon>
        <taxon>Viridiplantae</taxon>
        <taxon>Streptophyta</taxon>
        <taxon>Embryophyta</taxon>
        <taxon>Tracheophyta</taxon>
        <taxon>Spermatophyta</taxon>
        <taxon>Magnoliopsida</taxon>
        <taxon>eudicotyledons</taxon>
        <taxon>Gunneridae</taxon>
        <taxon>Pentapetalae</taxon>
        <taxon>rosids</taxon>
        <taxon>fabids</taxon>
        <taxon>Fabales</taxon>
        <taxon>Fabaceae</taxon>
        <taxon>Caesalpinioideae</taxon>
        <taxon>mimosoid clade</taxon>
        <taxon>Acacieae</taxon>
        <taxon>Acacia</taxon>
    </lineage>
</organism>
<evidence type="ECO:0000256" key="1">
    <source>
        <dbReference type="SAM" id="MobiDB-lite"/>
    </source>
</evidence>
<evidence type="ECO:0000313" key="3">
    <source>
        <dbReference type="Proteomes" id="UP001293593"/>
    </source>
</evidence>
<proteinExistence type="predicted"/>
<dbReference type="PANTHER" id="PTHR47697">
    <property type="entry name" value="OS03G0340700 PROTEIN"/>
    <property type="match status" value="1"/>
</dbReference>
<feature type="compositionally biased region" description="Low complexity" evidence="1">
    <location>
        <begin position="46"/>
        <end position="59"/>
    </location>
</feature>
<dbReference type="EMBL" id="JAWXYG010000001">
    <property type="protein sequence ID" value="KAK4283394.1"/>
    <property type="molecule type" value="Genomic_DNA"/>
</dbReference>
<dbReference type="Pfam" id="PF13181">
    <property type="entry name" value="TPR_8"/>
    <property type="match status" value="1"/>
</dbReference>
<gene>
    <name evidence="2" type="ORF">QN277_000347</name>
</gene>
<dbReference type="AlphaFoldDB" id="A0AAE1N6B0"/>
<sequence>MNSNYGKPNNQTSASSASLKNIKFDFDLGIGSNQPKSLNDQKNPKSSHPYSSSSSSYSSAQPRPSWQPNKPSWTHQPAPNMANQSGLPGGPTSMVGDIFGKSWGSTQPSGSTSTIGVVNKNPNLFGDLVSSALGQSSNSSSNTPINSIPVSKASSTTSNKSSFSMGNMADALPKTSNTTTSSGSWGSSGYNNTSMGANKTPNLGGPSMQSMNSGSSAGSAMNVNRDPFSSLAGFGSKPSGSLNSAGMAARNNKAEDDGFGDFQKASKPAFPTFPSSTSTADNTSFPGFTNVNQNPMQTSAGGDPIDMLFSSSSASAGSAHVTSEGFGGKSSSNIDDWGLDSEFGGGGHDDGVTTTELEGLPPPPSGLSGSTAKGKGMDNYKQGQFADAIKWLSWAAILLEKTEDNAGMTEVLSCRASCYKEVGEYKKAVADCTKVLENDDTNVSILVQRALLYESMEKYKLGSEDLRTVLKIDPGNRVARSTIHRLTKMAD</sequence>
<feature type="compositionally biased region" description="Polar residues" evidence="1">
    <location>
        <begin position="273"/>
        <end position="300"/>
    </location>
</feature>
<dbReference type="PANTHER" id="PTHR47697:SF1">
    <property type="entry name" value="OS03G0340700 PROTEIN"/>
    <property type="match status" value="1"/>
</dbReference>
<name>A0AAE1N6B0_9FABA</name>
<dbReference type="SUPFAM" id="SSF48452">
    <property type="entry name" value="TPR-like"/>
    <property type="match status" value="1"/>
</dbReference>
<feature type="compositionally biased region" description="Low complexity" evidence="1">
    <location>
        <begin position="175"/>
        <end position="194"/>
    </location>
</feature>
<evidence type="ECO:0000313" key="2">
    <source>
        <dbReference type="EMBL" id="KAK4283394.1"/>
    </source>
</evidence>
<dbReference type="Gene3D" id="1.25.40.10">
    <property type="entry name" value="Tetratricopeptide repeat domain"/>
    <property type="match status" value="1"/>
</dbReference>
<dbReference type="Proteomes" id="UP001293593">
    <property type="component" value="Unassembled WGS sequence"/>
</dbReference>
<comment type="caution">
    <text evidence="2">The sequence shown here is derived from an EMBL/GenBank/DDBJ whole genome shotgun (WGS) entry which is preliminary data.</text>
</comment>
<keyword evidence="3" id="KW-1185">Reference proteome</keyword>
<feature type="region of interest" description="Disordered" evidence="1">
    <location>
        <begin position="319"/>
        <end position="374"/>
    </location>
</feature>
<feature type="region of interest" description="Disordered" evidence="1">
    <location>
        <begin position="27"/>
        <end position="117"/>
    </location>
</feature>
<protein>
    <submittedName>
        <fullName evidence="2">Uncharacterized protein</fullName>
    </submittedName>
</protein>
<feature type="compositionally biased region" description="Polar residues" evidence="1">
    <location>
        <begin position="60"/>
        <end position="86"/>
    </location>
</feature>
<feature type="region of interest" description="Disordered" evidence="1">
    <location>
        <begin position="134"/>
        <end position="303"/>
    </location>
</feature>
<accession>A0AAE1N6B0</accession>
<feature type="compositionally biased region" description="Polar residues" evidence="1">
    <location>
        <begin position="103"/>
        <end position="117"/>
    </location>
</feature>
<reference evidence="2" key="1">
    <citation type="submission" date="2023-10" db="EMBL/GenBank/DDBJ databases">
        <title>Chromosome-level genome of the transformable northern wattle, Acacia crassicarpa.</title>
        <authorList>
            <person name="Massaro I."/>
            <person name="Sinha N.R."/>
            <person name="Poethig S."/>
            <person name="Leichty A.R."/>
        </authorList>
    </citation>
    <scope>NUCLEOTIDE SEQUENCE</scope>
    <source>
        <strain evidence="2">Acra3RX</strain>
        <tissue evidence="2">Leaf</tissue>
    </source>
</reference>
<feature type="compositionally biased region" description="Low complexity" evidence="1">
    <location>
        <begin position="134"/>
        <end position="164"/>
    </location>
</feature>
<feature type="compositionally biased region" description="Low complexity" evidence="1">
    <location>
        <begin position="210"/>
        <end position="222"/>
    </location>
</feature>
<dbReference type="InterPro" id="IPR011990">
    <property type="entry name" value="TPR-like_helical_dom_sf"/>
</dbReference>